<evidence type="ECO:0008006" key="3">
    <source>
        <dbReference type="Google" id="ProtNLM"/>
    </source>
</evidence>
<dbReference type="Proteomes" id="UP000515307">
    <property type="component" value="Chromosome"/>
</dbReference>
<dbReference type="KEGG" id="sfiy:F0344_20855"/>
<dbReference type="AlphaFoldDB" id="A0A7G7BN31"/>
<gene>
    <name evidence="1" type="ORF">F0344_20855</name>
</gene>
<protein>
    <recommendedName>
        <fullName evidence="3">Peptidase inhibitor family I36</fullName>
    </recommendedName>
</protein>
<dbReference type="Pfam" id="PF03995">
    <property type="entry name" value="Inhibitor_I36"/>
    <property type="match status" value="1"/>
</dbReference>
<proteinExistence type="predicted"/>
<evidence type="ECO:0000313" key="1">
    <source>
        <dbReference type="EMBL" id="QNE76746.1"/>
    </source>
</evidence>
<accession>A0A7G7BN31</accession>
<reference evidence="2" key="1">
    <citation type="submission" date="2019-10" db="EMBL/GenBank/DDBJ databases">
        <title>Antimicrobial potential of Antarctic Bacteria.</title>
        <authorList>
            <person name="Benaud N."/>
            <person name="Edwards R.J."/>
            <person name="Ferrari B.C."/>
        </authorList>
    </citation>
    <scope>NUCLEOTIDE SEQUENCE [LARGE SCALE GENOMIC DNA]</scope>
    <source>
        <strain evidence="2">NBSH44</strain>
    </source>
</reference>
<organism evidence="1 2">
    <name type="scientific">Streptomyces finlayi</name>
    <dbReference type="NCBI Taxonomy" id="67296"/>
    <lineage>
        <taxon>Bacteria</taxon>
        <taxon>Bacillati</taxon>
        <taxon>Actinomycetota</taxon>
        <taxon>Actinomycetes</taxon>
        <taxon>Kitasatosporales</taxon>
        <taxon>Streptomycetaceae</taxon>
        <taxon>Streptomyces</taxon>
    </lineage>
</organism>
<sequence>MHDMRLGAEGTRPRARWLVRHGQSPSHEQGVKMRRRGLLLTALATLSLTAGSVAAAAPASADSCVDGWFCLYYNSGGGGAFVRIGGDIPNLTNTKFNACGTNCNGIGQSVWNNAGSARNTNDFYAATVFYRFNYLGPSDFVPTNYLSGLPNTKNEDASVRFGP</sequence>
<evidence type="ECO:0000313" key="2">
    <source>
        <dbReference type="Proteomes" id="UP000515307"/>
    </source>
</evidence>
<dbReference type="EMBL" id="CP045702">
    <property type="protein sequence ID" value="QNE76746.1"/>
    <property type="molecule type" value="Genomic_DNA"/>
</dbReference>
<keyword evidence="2" id="KW-1185">Reference proteome</keyword>
<name>A0A7G7BN31_9ACTN</name>